<evidence type="ECO:0000313" key="1">
    <source>
        <dbReference type="EMBL" id="MBS9525900.1"/>
    </source>
</evidence>
<evidence type="ECO:0008006" key="3">
    <source>
        <dbReference type="Google" id="ProtNLM"/>
    </source>
</evidence>
<dbReference type="EMBL" id="JAHCMY010000024">
    <property type="protein sequence ID" value="MBS9525900.1"/>
    <property type="molecule type" value="Genomic_DNA"/>
</dbReference>
<protein>
    <recommendedName>
        <fullName evidence="3">Helix-turn-helix domain-containing protein</fullName>
    </recommendedName>
</protein>
<dbReference type="Proteomes" id="UP001319104">
    <property type="component" value="Unassembled WGS sequence"/>
</dbReference>
<keyword evidence="2" id="KW-1185">Reference proteome</keyword>
<dbReference type="AlphaFoldDB" id="A0AAP2CNQ2"/>
<proteinExistence type="predicted"/>
<reference evidence="1 2" key="1">
    <citation type="submission" date="2021-05" db="EMBL/GenBank/DDBJ databases">
        <authorList>
            <person name="Zhang Z.D."/>
            <person name="Osman G."/>
        </authorList>
    </citation>
    <scope>NUCLEOTIDE SEQUENCE [LARGE SCALE GENOMIC DNA]</scope>
    <source>
        <strain evidence="1 2">KCTC 32217</strain>
    </source>
</reference>
<dbReference type="RefSeq" id="WP_213946760.1">
    <property type="nucleotide sequence ID" value="NZ_JAHCMY010000024.1"/>
</dbReference>
<accession>A0AAP2CNQ2</accession>
<sequence>QSTNSYTPYPSLLELDFDKIKSIVEFLYASDDEAKPERVRKRTFYTEEDKLSYLKKFKNYNGTKTKFCEENNIKYQTFLKWEREYNIS</sequence>
<evidence type="ECO:0000313" key="2">
    <source>
        <dbReference type="Proteomes" id="UP001319104"/>
    </source>
</evidence>
<feature type="non-terminal residue" evidence="1">
    <location>
        <position position="1"/>
    </location>
</feature>
<gene>
    <name evidence="1" type="ORF">KI659_17905</name>
</gene>
<organism evidence="1 2">
    <name type="scientific">Litoribacter ruber</name>
    <dbReference type="NCBI Taxonomy" id="702568"/>
    <lineage>
        <taxon>Bacteria</taxon>
        <taxon>Pseudomonadati</taxon>
        <taxon>Bacteroidota</taxon>
        <taxon>Cytophagia</taxon>
        <taxon>Cytophagales</taxon>
        <taxon>Cyclobacteriaceae</taxon>
        <taxon>Litoribacter</taxon>
    </lineage>
</organism>
<name>A0AAP2CNQ2_9BACT</name>
<comment type="caution">
    <text evidence="1">The sequence shown here is derived from an EMBL/GenBank/DDBJ whole genome shotgun (WGS) entry which is preliminary data.</text>
</comment>